<dbReference type="RefSeq" id="WP_345593518.1">
    <property type="nucleotide sequence ID" value="NZ_BAABJG010000045.1"/>
</dbReference>
<sequence length="170" mass="19139">MNHQAFGFPQRGFFQQPPFFNPFFFPRRRFLPFFFVSPFFFPYVRGEEGEHSVKLFAQHHCQAGDTMSSLAKAYNVPQPILEAVNPHLPASNEIVPGSVVNIPRMDTMFCYKMYLEHEAGPLPAAASPALSPSAAPQAAKSPAESKMEDPNQRLPRYTFPAIPYSGFYSC</sequence>
<evidence type="ECO:0000259" key="2">
    <source>
        <dbReference type="PROSITE" id="PS51782"/>
    </source>
</evidence>
<reference evidence="4" key="1">
    <citation type="journal article" date="2019" name="Int. J. Syst. Evol. Microbiol.">
        <title>The Global Catalogue of Microorganisms (GCM) 10K type strain sequencing project: providing services to taxonomists for standard genome sequencing and annotation.</title>
        <authorList>
            <consortium name="The Broad Institute Genomics Platform"/>
            <consortium name="The Broad Institute Genome Sequencing Center for Infectious Disease"/>
            <person name="Wu L."/>
            <person name="Ma J."/>
        </authorList>
    </citation>
    <scope>NUCLEOTIDE SEQUENCE [LARGE SCALE GENOMIC DNA]</scope>
    <source>
        <strain evidence="4">CCUG 53270</strain>
    </source>
</reference>
<comment type="caution">
    <text evidence="3">The sequence shown here is derived from an EMBL/GenBank/DDBJ whole genome shotgun (WGS) entry which is preliminary data.</text>
</comment>
<accession>A0ABW3UP93</accession>
<feature type="region of interest" description="Disordered" evidence="1">
    <location>
        <begin position="126"/>
        <end position="154"/>
    </location>
</feature>
<dbReference type="SMART" id="SM00257">
    <property type="entry name" value="LysM"/>
    <property type="match status" value="1"/>
</dbReference>
<dbReference type="PROSITE" id="PS51782">
    <property type="entry name" value="LYSM"/>
    <property type="match status" value="1"/>
</dbReference>
<evidence type="ECO:0000313" key="4">
    <source>
        <dbReference type="Proteomes" id="UP001597180"/>
    </source>
</evidence>
<feature type="domain" description="LysM" evidence="2">
    <location>
        <begin position="57"/>
        <end position="102"/>
    </location>
</feature>
<name>A0ABW3UP93_9BACL</name>
<dbReference type="EMBL" id="JBHTLU010000022">
    <property type="protein sequence ID" value="MFD1222119.1"/>
    <property type="molecule type" value="Genomic_DNA"/>
</dbReference>
<dbReference type="CDD" id="cd00118">
    <property type="entry name" value="LysM"/>
    <property type="match status" value="1"/>
</dbReference>
<feature type="compositionally biased region" description="Low complexity" evidence="1">
    <location>
        <begin position="126"/>
        <end position="142"/>
    </location>
</feature>
<dbReference type="SUPFAM" id="SSF54106">
    <property type="entry name" value="LysM domain"/>
    <property type="match status" value="1"/>
</dbReference>
<dbReference type="Proteomes" id="UP001597180">
    <property type="component" value="Unassembled WGS sequence"/>
</dbReference>
<evidence type="ECO:0000313" key="3">
    <source>
        <dbReference type="EMBL" id="MFD1222119.1"/>
    </source>
</evidence>
<evidence type="ECO:0000256" key="1">
    <source>
        <dbReference type="SAM" id="MobiDB-lite"/>
    </source>
</evidence>
<gene>
    <name evidence="3" type="ORF">ACFQ4B_18520</name>
</gene>
<organism evidence="3 4">
    <name type="scientific">Paenibacillus vulneris</name>
    <dbReference type="NCBI Taxonomy" id="1133364"/>
    <lineage>
        <taxon>Bacteria</taxon>
        <taxon>Bacillati</taxon>
        <taxon>Bacillota</taxon>
        <taxon>Bacilli</taxon>
        <taxon>Bacillales</taxon>
        <taxon>Paenibacillaceae</taxon>
        <taxon>Paenibacillus</taxon>
    </lineage>
</organism>
<dbReference type="Pfam" id="PF01476">
    <property type="entry name" value="LysM"/>
    <property type="match status" value="1"/>
</dbReference>
<dbReference type="Gene3D" id="3.10.350.10">
    <property type="entry name" value="LysM domain"/>
    <property type="match status" value="1"/>
</dbReference>
<proteinExistence type="predicted"/>
<dbReference type="InterPro" id="IPR018392">
    <property type="entry name" value="LysM"/>
</dbReference>
<dbReference type="InterPro" id="IPR036779">
    <property type="entry name" value="LysM_dom_sf"/>
</dbReference>
<protein>
    <submittedName>
        <fullName evidence="3">LysM peptidoglycan-binding domain-containing protein</fullName>
    </submittedName>
</protein>
<keyword evidence="4" id="KW-1185">Reference proteome</keyword>